<evidence type="ECO:0000313" key="2">
    <source>
        <dbReference type="Proteomes" id="UP000829401"/>
    </source>
</evidence>
<reference evidence="2" key="1">
    <citation type="journal article" date="2022" name="G3 (Bethesda)">
        <title>Unveiling the complete genome sequence of Alicyclobacillus acidoterrestris DSM 3922T, a taint-producing strain.</title>
        <authorList>
            <person name="Leonardo I.C."/>
            <person name="Barreto Crespo M.T."/>
            <person name="Gaspar F.B."/>
        </authorList>
    </citation>
    <scope>NUCLEOTIDE SEQUENCE [LARGE SCALE GENOMIC DNA]</scope>
    <source>
        <strain evidence="2">DSM 3922</strain>
    </source>
</reference>
<name>A0A9E6ZV11_ALIAG</name>
<dbReference type="OrthoDB" id="2381845at2"/>
<gene>
    <name evidence="1" type="ORF">K1I37_03960</name>
</gene>
<proteinExistence type="predicted"/>
<sequence length="86" mass="9981">MEWCVHNEKLGVRKTIEEVKHWLQSQEAATANPPVVEFERYACVEDCAQCVRQPFVLVNQRESLTAPSGEELTKLLLNRIHDRHKP</sequence>
<evidence type="ECO:0000313" key="1">
    <source>
        <dbReference type="EMBL" id="UNO49699.1"/>
    </source>
</evidence>
<organism evidence="1 2">
    <name type="scientific">Alicyclobacillus acidoterrestris (strain ATCC 49025 / DSM 3922 / CIP 106132 / NCIMB 13137 / GD3B)</name>
    <dbReference type="NCBI Taxonomy" id="1356854"/>
    <lineage>
        <taxon>Bacteria</taxon>
        <taxon>Bacillati</taxon>
        <taxon>Bacillota</taxon>
        <taxon>Bacilli</taxon>
        <taxon>Bacillales</taxon>
        <taxon>Alicyclobacillaceae</taxon>
        <taxon>Alicyclobacillus</taxon>
    </lineage>
</organism>
<dbReference type="Proteomes" id="UP000829401">
    <property type="component" value="Chromosome"/>
</dbReference>
<keyword evidence="2" id="KW-1185">Reference proteome</keyword>
<protein>
    <submittedName>
        <fullName evidence="1">YuzB family protein</fullName>
    </submittedName>
</protein>
<dbReference type="KEGG" id="aaco:K1I37_03960"/>
<dbReference type="EMBL" id="CP080467">
    <property type="protein sequence ID" value="UNO49699.1"/>
    <property type="molecule type" value="Genomic_DNA"/>
</dbReference>
<dbReference type="Pfam" id="PF07293">
    <property type="entry name" value="DUF1450"/>
    <property type="match status" value="1"/>
</dbReference>
<dbReference type="InterPro" id="IPR009910">
    <property type="entry name" value="DUF1450"/>
</dbReference>
<accession>A0A9E6ZV11</accession>
<dbReference type="AlphaFoldDB" id="A0A9E6ZV11"/>
<dbReference type="RefSeq" id="WP_161624369.1">
    <property type="nucleotide sequence ID" value="NZ_AURB01000151.1"/>
</dbReference>